<keyword evidence="2" id="KW-0028">Amino-acid biosynthesis</keyword>
<feature type="domain" description="D-isomer specific 2-hydroxyacid dehydrogenase NAD-binding" evidence="7">
    <location>
        <begin position="114"/>
        <end position="286"/>
    </location>
</feature>
<dbReference type="STRING" id="310781.SAMN05216259_102354"/>
<feature type="domain" description="D-isomer specific 2-hydroxyacid dehydrogenase catalytic" evidence="6">
    <location>
        <begin position="27"/>
        <end position="314"/>
    </location>
</feature>
<keyword evidence="9" id="KW-1185">Reference proteome</keyword>
<dbReference type="Proteomes" id="UP000199341">
    <property type="component" value="Unassembled WGS sequence"/>
</dbReference>
<dbReference type="SUPFAM" id="SSF52283">
    <property type="entry name" value="Formate/glycerate dehydrogenase catalytic domain-like"/>
    <property type="match status" value="1"/>
</dbReference>
<dbReference type="InterPro" id="IPR006140">
    <property type="entry name" value="D-isomer_DH_NAD-bd"/>
</dbReference>
<gene>
    <name evidence="8" type="ORF">SAMN05216259_102354</name>
</gene>
<proteinExistence type="inferred from homology"/>
<dbReference type="Pfam" id="PF02826">
    <property type="entry name" value="2-Hacid_dh_C"/>
    <property type="match status" value="1"/>
</dbReference>
<dbReference type="GO" id="GO:0051287">
    <property type="term" value="F:NAD binding"/>
    <property type="evidence" value="ECO:0007669"/>
    <property type="project" value="InterPro"/>
</dbReference>
<organism evidence="8 9">
    <name type="scientific">Actinacidiphila guanduensis</name>
    <dbReference type="NCBI Taxonomy" id="310781"/>
    <lineage>
        <taxon>Bacteria</taxon>
        <taxon>Bacillati</taxon>
        <taxon>Actinomycetota</taxon>
        <taxon>Actinomycetes</taxon>
        <taxon>Kitasatosporales</taxon>
        <taxon>Streptomycetaceae</taxon>
        <taxon>Actinacidiphila</taxon>
    </lineage>
</organism>
<dbReference type="GO" id="GO:0008652">
    <property type="term" value="P:amino acid biosynthetic process"/>
    <property type="evidence" value="ECO:0007669"/>
    <property type="project" value="UniProtKB-KW"/>
</dbReference>
<dbReference type="InterPro" id="IPR029752">
    <property type="entry name" value="D-isomer_DH_CS1"/>
</dbReference>
<evidence type="ECO:0000259" key="6">
    <source>
        <dbReference type="Pfam" id="PF00389"/>
    </source>
</evidence>
<dbReference type="EMBL" id="FNIE01000002">
    <property type="protein sequence ID" value="SDN02350.1"/>
    <property type="molecule type" value="Genomic_DNA"/>
</dbReference>
<name>A0A1G9XZZ5_9ACTN</name>
<dbReference type="PANTHER" id="PTHR42789">
    <property type="entry name" value="D-ISOMER SPECIFIC 2-HYDROXYACID DEHYDROGENASE FAMILY PROTEIN (AFU_ORTHOLOGUE AFUA_6G10090)"/>
    <property type="match status" value="1"/>
</dbReference>
<dbReference type="Gene3D" id="3.40.50.720">
    <property type="entry name" value="NAD(P)-binding Rossmann-like Domain"/>
    <property type="match status" value="2"/>
</dbReference>
<dbReference type="PANTHER" id="PTHR42789:SF1">
    <property type="entry name" value="D-ISOMER SPECIFIC 2-HYDROXYACID DEHYDROGENASE FAMILY PROTEIN (AFU_ORTHOLOGUE AFUA_6G10090)"/>
    <property type="match status" value="1"/>
</dbReference>
<evidence type="ECO:0000313" key="9">
    <source>
        <dbReference type="Proteomes" id="UP000199341"/>
    </source>
</evidence>
<keyword evidence="3 5" id="KW-0560">Oxidoreductase</keyword>
<dbReference type="GO" id="GO:0016616">
    <property type="term" value="F:oxidoreductase activity, acting on the CH-OH group of donors, NAD or NADP as acceptor"/>
    <property type="evidence" value="ECO:0007669"/>
    <property type="project" value="InterPro"/>
</dbReference>
<dbReference type="InterPro" id="IPR036291">
    <property type="entry name" value="NAD(P)-bd_dom_sf"/>
</dbReference>
<evidence type="ECO:0000259" key="7">
    <source>
        <dbReference type="Pfam" id="PF02826"/>
    </source>
</evidence>
<comment type="similarity">
    <text evidence="1 5">Belongs to the D-isomer specific 2-hydroxyacid dehydrogenase family.</text>
</comment>
<dbReference type="Pfam" id="PF00389">
    <property type="entry name" value="2-Hacid_dh"/>
    <property type="match status" value="1"/>
</dbReference>
<evidence type="ECO:0000256" key="4">
    <source>
        <dbReference type="ARBA" id="ARBA00023027"/>
    </source>
</evidence>
<keyword evidence="4" id="KW-0520">NAD</keyword>
<dbReference type="RefSeq" id="WP_218136612.1">
    <property type="nucleotide sequence ID" value="NZ_FNIE01000002.1"/>
</dbReference>
<sequence length="317" mass="33726">MPIRVAVLDDYQQVAERTADWAGRLPGAEVEFFAEHIADPDALVAALAPFDVVVAMRERTAFPAGVLARLPRLRLLVTTGMRNAAIDMAAAAEHGVLVCGTGAFPSGTAELTWALILGLVRGTAAEDARIRAGGWQQTVAPDLAGEVLGVVGLGRLGARVAAVGAAFDMDVVAWSPHLDDERAAKSGVRRVAKEELFATAKVVTLHMVLSERSRGLVGAAELGAMREDAYLVNTSRFGLLDEDALRQAIEAGRPAGVALDVFDPEPLPAGHWLRSAPRTLLTPHMGYVTEKTYRVFYTEAVEDIAAWTAGSPVRVVS</sequence>
<reference evidence="8 9" key="1">
    <citation type="submission" date="2016-10" db="EMBL/GenBank/DDBJ databases">
        <authorList>
            <person name="de Groot N.N."/>
        </authorList>
    </citation>
    <scope>NUCLEOTIDE SEQUENCE [LARGE SCALE GENOMIC DNA]</scope>
    <source>
        <strain evidence="8 9">CGMCC 4.2022</strain>
    </source>
</reference>
<dbReference type="AlphaFoldDB" id="A0A1G9XZZ5"/>
<dbReference type="CDD" id="cd12169">
    <property type="entry name" value="PGDH_like_1"/>
    <property type="match status" value="1"/>
</dbReference>
<dbReference type="InterPro" id="IPR006139">
    <property type="entry name" value="D-isomer_2_OHA_DH_cat_dom"/>
</dbReference>
<evidence type="ECO:0000313" key="8">
    <source>
        <dbReference type="EMBL" id="SDN02350.1"/>
    </source>
</evidence>
<protein>
    <submittedName>
        <fullName evidence="8">Phosphoglycerate dehydrogenase</fullName>
    </submittedName>
</protein>
<evidence type="ECO:0000256" key="5">
    <source>
        <dbReference type="RuleBase" id="RU003719"/>
    </source>
</evidence>
<dbReference type="PROSITE" id="PS00065">
    <property type="entry name" value="D_2_HYDROXYACID_DH_1"/>
    <property type="match status" value="1"/>
</dbReference>
<dbReference type="SUPFAM" id="SSF51735">
    <property type="entry name" value="NAD(P)-binding Rossmann-fold domains"/>
    <property type="match status" value="1"/>
</dbReference>
<evidence type="ECO:0000256" key="2">
    <source>
        <dbReference type="ARBA" id="ARBA00022605"/>
    </source>
</evidence>
<evidence type="ECO:0000256" key="1">
    <source>
        <dbReference type="ARBA" id="ARBA00005854"/>
    </source>
</evidence>
<dbReference type="InterPro" id="IPR050857">
    <property type="entry name" value="D-2-hydroxyacid_DH"/>
</dbReference>
<evidence type="ECO:0000256" key="3">
    <source>
        <dbReference type="ARBA" id="ARBA00023002"/>
    </source>
</evidence>
<accession>A0A1G9XZZ5</accession>